<gene>
    <name evidence="1" type="ORF">SAMN05216268_126129</name>
</gene>
<keyword evidence="1" id="KW-0946">Virion</keyword>
<keyword evidence="1" id="KW-0167">Capsid protein</keyword>
<protein>
    <submittedName>
        <fullName evidence="1">P22 coat protein-gene protein 5</fullName>
    </submittedName>
</protein>
<reference evidence="2" key="1">
    <citation type="submission" date="2016-11" db="EMBL/GenBank/DDBJ databases">
        <authorList>
            <person name="Jaros S."/>
            <person name="Januszkiewicz K."/>
            <person name="Wedrychowicz H."/>
        </authorList>
    </citation>
    <scope>NUCLEOTIDE SEQUENCE [LARGE SCALE GENOMIC DNA]</scope>
    <source>
        <strain evidence="2">CGMCC 4.3555</strain>
    </source>
</reference>
<evidence type="ECO:0000313" key="1">
    <source>
        <dbReference type="EMBL" id="SHN24713.1"/>
    </source>
</evidence>
<dbReference type="EMBL" id="FRBK01000026">
    <property type="protein sequence ID" value="SHN24713.1"/>
    <property type="molecule type" value="Genomic_DNA"/>
</dbReference>
<evidence type="ECO:0000313" key="2">
    <source>
        <dbReference type="Proteomes" id="UP000184388"/>
    </source>
</evidence>
<dbReference type="RefSeq" id="WP_073449062.1">
    <property type="nucleotide sequence ID" value="NZ_FRBK01000026.1"/>
</dbReference>
<proteinExistence type="predicted"/>
<sequence length="349" mass="37108">MADSKNFIYEAEKLSAVALANIEQSVVLAGTVQKHPAAEFDGAKGHVVNVRRPAMLNGFDEDIDAGKGSISADDSYTARAIKSEALNETVIGVKLDRHVYSAVDLSDAEMSLSVSNFATQVAMPQTEAIVNKLEFMIANLLSTGKNDSAGTSLWTSENSSNVEIDLADHEKAGKAVRFAIAQLATQLTQRNIPTSGRFLVMGAQAAGLLLADPNLSQVQAAGEASALRDATITRLHGFTIVQDNRIGEYEIYAYHPTAIQLVTRAPAVPAGGVAAGSSAADGGYAIRWIRDYNSMTASERSFLSSYAGVTFVTDRTRDKQGKVVETPKLIRAQKVTFKPKGAQGGAPTK</sequence>
<comment type="caution">
    <text evidence="1">The sequence shown here is derived from an EMBL/GenBank/DDBJ whole genome shotgun (WGS) entry which is preliminary data.</text>
</comment>
<dbReference type="AlphaFoldDB" id="A0A9X8N7Y9"/>
<accession>A0A9X8N7Y9</accession>
<dbReference type="Proteomes" id="UP000184388">
    <property type="component" value="Unassembled WGS sequence"/>
</dbReference>
<organism evidence="1 2">
    <name type="scientific">Streptomyces yunnanensis</name>
    <dbReference type="NCBI Taxonomy" id="156453"/>
    <lineage>
        <taxon>Bacteria</taxon>
        <taxon>Bacillati</taxon>
        <taxon>Actinomycetota</taxon>
        <taxon>Actinomycetes</taxon>
        <taxon>Kitasatosporales</taxon>
        <taxon>Streptomycetaceae</taxon>
        <taxon>Streptomyces</taxon>
    </lineage>
</organism>
<name>A0A9X8N7Y9_9ACTN</name>